<organism evidence="1 2">
    <name type="scientific">Actinocrinis puniceicyclus</name>
    <dbReference type="NCBI Taxonomy" id="977794"/>
    <lineage>
        <taxon>Bacteria</taxon>
        <taxon>Bacillati</taxon>
        <taxon>Actinomycetota</taxon>
        <taxon>Actinomycetes</taxon>
        <taxon>Catenulisporales</taxon>
        <taxon>Actinospicaceae</taxon>
        <taxon>Actinocrinis</taxon>
    </lineage>
</organism>
<accession>A0A8J7WMS6</accession>
<gene>
    <name evidence="1" type="ORF">KGA66_19445</name>
</gene>
<keyword evidence="2" id="KW-1185">Reference proteome</keyword>
<reference evidence="1" key="1">
    <citation type="submission" date="2021-04" db="EMBL/GenBank/DDBJ databases">
        <title>Genome based classification of Actinospica acidithermotolerans sp. nov., an actinobacterium isolated from an Indonesian hot spring.</title>
        <authorList>
            <person name="Kusuma A.B."/>
            <person name="Putra K.E."/>
            <person name="Nafisah S."/>
            <person name="Loh J."/>
            <person name="Nouioui I."/>
            <person name="Goodfellow M."/>
        </authorList>
    </citation>
    <scope>NUCLEOTIDE SEQUENCE</scope>
    <source>
        <strain evidence="1">DSM 45618</strain>
    </source>
</reference>
<dbReference type="AlphaFoldDB" id="A0A8J7WMS6"/>
<protein>
    <submittedName>
        <fullName evidence="1">Uncharacterized protein</fullName>
    </submittedName>
</protein>
<dbReference type="Proteomes" id="UP000677913">
    <property type="component" value="Unassembled WGS sequence"/>
</dbReference>
<dbReference type="RefSeq" id="WP_211469589.1">
    <property type="nucleotide sequence ID" value="NZ_JAGSXH010000074.1"/>
</dbReference>
<proteinExistence type="predicted"/>
<dbReference type="EMBL" id="JAGSXH010000074">
    <property type="protein sequence ID" value="MBS2965233.1"/>
    <property type="molecule type" value="Genomic_DNA"/>
</dbReference>
<evidence type="ECO:0000313" key="2">
    <source>
        <dbReference type="Proteomes" id="UP000677913"/>
    </source>
</evidence>
<name>A0A8J7WMS6_9ACTN</name>
<evidence type="ECO:0000313" key="1">
    <source>
        <dbReference type="EMBL" id="MBS2965233.1"/>
    </source>
</evidence>
<comment type="caution">
    <text evidence="1">The sequence shown here is derived from an EMBL/GenBank/DDBJ whole genome shotgun (WGS) entry which is preliminary data.</text>
</comment>
<sequence length="101" mass="11078">MTLMMDNHPELGSPLRGKQMFADVMQHFGDRVNSITGYWRYGDNLGAFNDAVANGESLGSAARGTWTGQRAGEYGFTRVKVVQADEGVDGFSVVSALFRRE</sequence>